<dbReference type="AlphaFoldDB" id="A0A7R9A2T2"/>
<protein>
    <recommendedName>
        <fullName evidence="6">SOSS complex subunit A homolog</fullName>
    </recommendedName>
</protein>
<proteinExistence type="inferred from homology"/>
<dbReference type="Proteomes" id="UP000677054">
    <property type="component" value="Unassembled WGS sequence"/>
</dbReference>
<dbReference type="PANTHER" id="PTHR13587">
    <property type="entry name" value="INTEGRATOR COMPLEX SUBUNIT 3"/>
    <property type="match status" value="1"/>
</dbReference>
<dbReference type="Pfam" id="PF10189">
    <property type="entry name" value="Ints3_N"/>
    <property type="match status" value="1"/>
</dbReference>
<evidence type="ECO:0000256" key="2">
    <source>
        <dbReference type="ARBA" id="ARBA00004496"/>
    </source>
</evidence>
<dbReference type="EMBL" id="LR899592">
    <property type="protein sequence ID" value="CAD7240923.1"/>
    <property type="molecule type" value="Genomic_DNA"/>
</dbReference>
<dbReference type="PANTHER" id="PTHR13587:SF7">
    <property type="entry name" value="INTEGRATOR COMPLEX SUBUNIT 3"/>
    <property type="match status" value="1"/>
</dbReference>
<feature type="compositionally biased region" description="Basic residues" evidence="8">
    <location>
        <begin position="961"/>
        <end position="971"/>
    </location>
</feature>
<evidence type="ECO:0000256" key="8">
    <source>
        <dbReference type="SAM" id="MobiDB-lite"/>
    </source>
</evidence>
<feature type="region of interest" description="Disordered" evidence="8">
    <location>
        <begin position="952"/>
        <end position="1004"/>
    </location>
</feature>
<evidence type="ECO:0000259" key="9">
    <source>
        <dbReference type="Pfam" id="PF10189"/>
    </source>
</evidence>
<evidence type="ECO:0000313" key="11">
    <source>
        <dbReference type="EMBL" id="CAD7240923.1"/>
    </source>
</evidence>
<dbReference type="GO" id="GO:0005634">
    <property type="term" value="C:nucleus"/>
    <property type="evidence" value="ECO:0007669"/>
    <property type="project" value="UniProtKB-SubCell"/>
</dbReference>
<evidence type="ECO:0000256" key="5">
    <source>
        <dbReference type="ARBA" id="ARBA00023242"/>
    </source>
</evidence>
<feature type="domain" description="Integrator complex subunit 3 N-terminal" evidence="9">
    <location>
        <begin position="59"/>
        <end position="463"/>
    </location>
</feature>
<dbReference type="InterPro" id="IPR056518">
    <property type="entry name" value="HEAT_Ints3_C"/>
</dbReference>
<gene>
    <name evidence="11" type="ORF">DSTB1V02_LOCUS925</name>
</gene>
<evidence type="ECO:0000256" key="4">
    <source>
        <dbReference type="ARBA" id="ARBA00022490"/>
    </source>
</evidence>
<dbReference type="InterPro" id="IPR019333">
    <property type="entry name" value="INTS3_N"/>
</dbReference>
<dbReference type="InterPro" id="IPR045334">
    <property type="entry name" value="INTS3"/>
</dbReference>
<comment type="function">
    <text evidence="7">Component of the integrator complex, a multiprotein complex that terminates RNA polymerase II (Pol II) transcription in the promoter-proximal region of genes. The integrator complex provides a quality checkpoint during transcription elongation by driving premature transcription termination of transcripts that are unfavorably configured for transcriptional elongation: the complex terminates transcription by (1) catalyzing dephosphorylation of the C-terminal domain (CTD) of Pol II subunit Polr2A/Rbp1 and Spt5, and (2) degrading the exiting nascent RNA transcript via endonuclease activity. The integrator complex is also involved in the 3'-end processing of the U7 snRNA, and also the spliceosomal snRNAs U1, U2, U4 and U5.</text>
</comment>
<evidence type="ECO:0000256" key="6">
    <source>
        <dbReference type="ARBA" id="ARBA00032741"/>
    </source>
</evidence>
<evidence type="ECO:0000259" key="10">
    <source>
        <dbReference type="Pfam" id="PF24566"/>
    </source>
</evidence>
<dbReference type="GO" id="GO:0005737">
    <property type="term" value="C:cytoplasm"/>
    <property type="evidence" value="ECO:0007669"/>
    <property type="project" value="UniProtKB-SubCell"/>
</dbReference>
<reference evidence="11" key="1">
    <citation type="submission" date="2020-11" db="EMBL/GenBank/DDBJ databases">
        <authorList>
            <person name="Tran Van P."/>
        </authorList>
    </citation>
    <scope>NUCLEOTIDE SEQUENCE</scope>
</reference>
<dbReference type="EMBL" id="CAJPEV010000075">
    <property type="protein sequence ID" value="CAG0880141.1"/>
    <property type="molecule type" value="Genomic_DNA"/>
</dbReference>
<feature type="domain" description="Ints3-like C-terminal" evidence="10">
    <location>
        <begin position="566"/>
        <end position="950"/>
    </location>
</feature>
<comment type="subcellular location">
    <subcellularLocation>
        <location evidence="2">Cytoplasm</location>
    </subcellularLocation>
    <subcellularLocation>
        <location evidence="1">Nucleus</location>
    </subcellularLocation>
</comment>
<evidence type="ECO:0000256" key="3">
    <source>
        <dbReference type="ARBA" id="ARBA00006130"/>
    </source>
</evidence>
<comment type="similarity">
    <text evidence="3">Belongs to the Integrator subunit 3 family.</text>
</comment>
<accession>A0A7R9A2T2</accession>
<name>A0A7R9A2T2_9CRUS</name>
<evidence type="ECO:0000313" key="12">
    <source>
        <dbReference type="Proteomes" id="UP000677054"/>
    </source>
</evidence>
<evidence type="ECO:0000256" key="7">
    <source>
        <dbReference type="ARBA" id="ARBA00054331"/>
    </source>
</evidence>
<keyword evidence="12" id="KW-1185">Reference proteome</keyword>
<organism evidence="11">
    <name type="scientific">Darwinula stevensoni</name>
    <dbReference type="NCBI Taxonomy" id="69355"/>
    <lineage>
        <taxon>Eukaryota</taxon>
        <taxon>Metazoa</taxon>
        <taxon>Ecdysozoa</taxon>
        <taxon>Arthropoda</taxon>
        <taxon>Crustacea</taxon>
        <taxon>Oligostraca</taxon>
        <taxon>Ostracoda</taxon>
        <taxon>Podocopa</taxon>
        <taxon>Podocopida</taxon>
        <taxon>Darwinulocopina</taxon>
        <taxon>Darwinuloidea</taxon>
        <taxon>Darwinulidae</taxon>
        <taxon>Darwinula</taxon>
    </lineage>
</organism>
<keyword evidence="4" id="KW-0963">Cytoplasm</keyword>
<dbReference type="OrthoDB" id="2021145at2759"/>
<sequence>MESKSALGKLFVPSTLDAKDELEEKLEKSWGSVQSLINGLSDKETHDILNTTVSSSALQHEEVSIGLLTAALLDPSSSAKRIRDLLLISRDGLQLVLSFTNQLILKKFRRLTDASKQQLLLLLREFIRSSINATDTLCLNLLRQIPGGDLSPKNLVFIEAMLDLLSDSRAWMEKQPHLIASVVYTYLRLVEDHLAPQCVALRQKEVVFLIGMLRDRFTDCMMIGRDLVRLLQNVARIPEFDRFWRDLLHNPTSLSPNFTGLLQLLQMRTSRRFLQLRLTPDMEEKIVFLTSQVRFGNQKRYQDWFQRQYLATPESQSLRCDLIRFIVGVIHPTNELLCSDVIPRWAVIGWLLTTCTSNVAAANAKLALFYDWLFYDPEKDNIMNVEPAILVMHHSMRPHPAVTATLLDFLCRVIPNFYPPLLDKVRQGIHNALRQILKKGVLPSLSPLFDNNRLDKELRGMLKENFSEFCDNPQTAPEAVKVLDDSPATYARYLPMPRENNVHDLDAPKVENHVTEPDFSDEDNEDVINGKVKLKDFKYKPVEEVKQTALEGVDKIRNETLKSYLRQLAEESDSCVLMENFVKALVEVDEEMDDQYSPLAMLICGVLEDQLTETLLPNQVNEETLAESLDKPLFVLFRNLSQSSSDDRENEILLNLISEMHQYYPSLGYRLLYFLKANSEENAKDPYSLYKDFNDHADRELKSALLADMECCQQDDQGLFCWLIPDLYKHFASCCVKNAELLRLMASSVDASQLNSLICSVIRGDVVMFRKDSFVPVLKTSLTWETWEQMCVWQLVSAHNIPVSYVAPLLSSLSVTRHPEAMTAMLSLFRHEKPSTELLKNIMSSSGRKGLEVSTMLLVQWCKEYEDVLSQSFSSLINLHVNLAKRKRGSNQTQKPPAGPSLDQVLGHLQSLCSAIKTSILNSEAVQQALQQASTTCSDSQRKKFKDLFAEVKPKNLPKSPVKKGRTNKRNHVSDSSESSSEEEEIKTKPAKKRRTNTVHSDSE</sequence>
<dbReference type="Pfam" id="PF24566">
    <property type="entry name" value="HEAT_Ints3_C"/>
    <property type="match status" value="1"/>
</dbReference>
<evidence type="ECO:0000256" key="1">
    <source>
        <dbReference type="ARBA" id="ARBA00004123"/>
    </source>
</evidence>
<keyword evidence="5" id="KW-0539">Nucleus</keyword>